<dbReference type="EMBL" id="AVOT02009217">
    <property type="protein sequence ID" value="MBW0487616.1"/>
    <property type="molecule type" value="Genomic_DNA"/>
</dbReference>
<evidence type="ECO:0000256" key="1">
    <source>
        <dbReference type="SAM" id="MobiDB-lite"/>
    </source>
</evidence>
<name>A0A9Q3H1C8_9BASI</name>
<feature type="compositionally biased region" description="Polar residues" evidence="1">
    <location>
        <begin position="218"/>
        <end position="232"/>
    </location>
</feature>
<protein>
    <submittedName>
        <fullName evidence="2">Uncharacterized protein</fullName>
    </submittedName>
</protein>
<sequence>MPFPQAGRQEYFRTISLVPSTSDLSTPPPMVSSLLDWREVIIQLMKDGNGKRTLELGLIVTMSCYPWDSNIKLSSYFSSLTHFSSRNHTNYFSLPIEQNPPNPPQQDTPIPHMPCEQSLWQPTPSPSGTQWLEELFHEPSQHNEPLIPGLSQSSELHEVTLTHELEPEVALTQSTEDPLVQSPFLHSYPGSLPFPPRTQTPPPLNPMMGLPGIYQLANDPNDSSSNFPQLNQPDLVEASLTST</sequence>
<organism evidence="2 3">
    <name type="scientific">Austropuccinia psidii MF-1</name>
    <dbReference type="NCBI Taxonomy" id="1389203"/>
    <lineage>
        <taxon>Eukaryota</taxon>
        <taxon>Fungi</taxon>
        <taxon>Dikarya</taxon>
        <taxon>Basidiomycota</taxon>
        <taxon>Pucciniomycotina</taxon>
        <taxon>Pucciniomycetes</taxon>
        <taxon>Pucciniales</taxon>
        <taxon>Sphaerophragmiaceae</taxon>
        <taxon>Austropuccinia</taxon>
    </lineage>
</organism>
<evidence type="ECO:0000313" key="2">
    <source>
        <dbReference type="EMBL" id="MBW0487616.1"/>
    </source>
</evidence>
<gene>
    <name evidence="2" type="ORF">O181_027331</name>
</gene>
<reference evidence="2" key="1">
    <citation type="submission" date="2021-03" db="EMBL/GenBank/DDBJ databases">
        <title>Draft genome sequence of rust myrtle Austropuccinia psidii MF-1, a brazilian biotype.</title>
        <authorList>
            <person name="Quecine M.C."/>
            <person name="Pachon D.M.R."/>
            <person name="Bonatelli M.L."/>
            <person name="Correr F.H."/>
            <person name="Franceschini L.M."/>
            <person name="Leite T.F."/>
            <person name="Margarido G.R.A."/>
            <person name="Almeida C.A."/>
            <person name="Ferrarezi J.A."/>
            <person name="Labate C.A."/>
        </authorList>
    </citation>
    <scope>NUCLEOTIDE SEQUENCE</scope>
    <source>
        <strain evidence="2">MF-1</strain>
    </source>
</reference>
<feature type="region of interest" description="Disordered" evidence="1">
    <location>
        <begin position="215"/>
        <end position="243"/>
    </location>
</feature>
<dbReference type="AlphaFoldDB" id="A0A9Q3H1C8"/>
<comment type="caution">
    <text evidence="2">The sequence shown here is derived from an EMBL/GenBank/DDBJ whole genome shotgun (WGS) entry which is preliminary data.</text>
</comment>
<evidence type="ECO:0000313" key="3">
    <source>
        <dbReference type="Proteomes" id="UP000765509"/>
    </source>
</evidence>
<accession>A0A9Q3H1C8</accession>
<keyword evidence="3" id="KW-1185">Reference proteome</keyword>
<proteinExistence type="predicted"/>
<dbReference type="Proteomes" id="UP000765509">
    <property type="component" value="Unassembled WGS sequence"/>
</dbReference>